<keyword evidence="3" id="KW-1185">Reference proteome</keyword>
<dbReference type="EMBL" id="WHWC01000016">
    <property type="protein sequence ID" value="KAG8367805.1"/>
    <property type="molecule type" value="Genomic_DNA"/>
</dbReference>
<dbReference type="PANTHER" id="PTHR15140:SF37">
    <property type="entry name" value="UBIQUITIN-LIKE DOMAIN-CONTAINING PROTEIN"/>
    <property type="match status" value="1"/>
</dbReference>
<dbReference type="AlphaFoldDB" id="A0AAV6WG53"/>
<dbReference type="InterPro" id="IPR032675">
    <property type="entry name" value="LRR_dom_sf"/>
</dbReference>
<reference evidence="2" key="1">
    <citation type="submission" date="2019-10" db="EMBL/GenBank/DDBJ databases">
        <authorList>
            <person name="Zhang R."/>
            <person name="Pan Y."/>
            <person name="Wang J."/>
            <person name="Ma R."/>
            <person name="Yu S."/>
        </authorList>
    </citation>
    <scope>NUCLEOTIDE SEQUENCE</scope>
    <source>
        <strain evidence="2">LA-IB0</strain>
        <tissue evidence="2">Leaf</tissue>
    </source>
</reference>
<protein>
    <submittedName>
        <fullName evidence="2">Uncharacterized protein</fullName>
    </submittedName>
</protein>
<comment type="caution">
    <text evidence="2">The sequence shown here is derived from an EMBL/GenBank/DDBJ whole genome shotgun (WGS) entry which is preliminary data.</text>
</comment>
<evidence type="ECO:0000313" key="3">
    <source>
        <dbReference type="Proteomes" id="UP000826271"/>
    </source>
</evidence>
<dbReference type="Proteomes" id="UP000826271">
    <property type="component" value="Unassembled WGS sequence"/>
</dbReference>
<dbReference type="SUPFAM" id="SSF52047">
    <property type="entry name" value="RNI-like"/>
    <property type="match status" value="1"/>
</dbReference>
<name>A0AAV6WG53_9LAMI</name>
<gene>
    <name evidence="2" type="ORF">BUALT_Bualt16G0110900</name>
</gene>
<evidence type="ECO:0000313" key="2">
    <source>
        <dbReference type="EMBL" id="KAG8367805.1"/>
    </source>
</evidence>
<dbReference type="PANTHER" id="PTHR15140">
    <property type="entry name" value="TUBULIN-SPECIFIC CHAPERONE E"/>
    <property type="match status" value="1"/>
</dbReference>
<organism evidence="2 3">
    <name type="scientific">Buddleja alternifolia</name>
    <dbReference type="NCBI Taxonomy" id="168488"/>
    <lineage>
        <taxon>Eukaryota</taxon>
        <taxon>Viridiplantae</taxon>
        <taxon>Streptophyta</taxon>
        <taxon>Embryophyta</taxon>
        <taxon>Tracheophyta</taxon>
        <taxon>Spermatophyta</taxon>
        <taxon>Magnoliopsida</taxon>
        <taxon>eudicotyledons</taxon>
        <taxon>Gunneridae</taxon>
        <taxon>Pentapetalae</taxon>
        <taxon>asterids</taxon>
        <taxon>lamiids</taxon>
        <taxon>Lamiales</taxon>
        <taxon>Scrophulariaceae</taxon>
        <taxon>Buddlejeae</taxon>
        <taxon>Buddleja</taxon>
    </lineage>
</organism>
<sequence length="192" mass="22175">MTGYSSLNRYMKDEKINFPSNIKKLSLFGFNSLPWEEMSIIGALPNLEILKLGYSAIVGEIWETRDGEFQQLRFLKLEGLYNFCKWDISFSSEHFPKLQQLVLHDCWKLQEIPCAMGEIETLQLIDVKRCQKSVGESATQIEEEQRDMGNEDLRIIIRKILVDDDDDDDDGDDDEYDDDDDDDGDDGDDDGQ</sequence>
<accession>A0AAV6WG53</accession>
<feature type="region of interest" description="Disordered" evidence="1">
    <location>
        <begin position="164"/>
        <end position="192"/>
    </location>
</feature>
<evidence type="ECO:0000256" key="1">
    <source>
        <dbReference type="SAM" id="MobiDB-lite"/>
    </source>
</evidence>
<proteinExistence type="predicted"/>
<dbReference type="Gene3D" id="3.80.10.10">
    <property type="entry name" value="Ribonuclease Inhibitor"/>
    <property type="match status" value="1"/>
</dbReference>